<dbReference type="AlphaFoldDB" id="D6YWW1"/>
<gene>
    <name evidence="1" type="ordered locus">wcw_1270</name>
</gene>
<dbReference type="Proteomes" id="UP000001505">
    <property type="component" value="Chromosome"/>
</dbReference>
<dbReference type="STRING" id="716544.wcw_1270"/>
<organism evidence="1 2">
    <name type="scientific">Waddlia chondrophila (strain ATCC VR-1470 / WSU 86-1044)</name>
    <dbReference type="NCBI Taxonomy" id="716544"/>
    <lineage>
        <taxon>Bacteria</taxon>
        <taxon>Pseudomonadati</taxon>
        <taxon>Chlamydiota</taxon>
        <taxon>Chlamydiia</taxon>
        <taxon>Parachlamydiales</taxon>
        <taxon>Waddliaceae</taxon>
        <taxon>Waddlia</taxon>
    </lineage>
</organism>
<dbReference type="eggNOG" id="ENOG5033IMA">
    <property type="taxonomic scope" value="Bacteria"/>
</dbReference>
<keyword evidence="2" id="KW-1185">Reference proteome</keyword>
<name>D6YWW1_WADCW</name>
<protein>
    <recommendedName>
        <fullName evidence="3">Transcription factor CBF/NF-Y/archaeal histone domain-containing protein</fullName>
    </recommendedName>
</protein>
<evidence type="ECO:0000313" key="1">
    <source>
        <dbReference type="EMBL" id="ADI38622.1"/>
    </source>
</evidence>
<dbReference type="SUPFAM" id="SSF47113">
    <property type="entry name" value="Histone-fold"/>
    <property type="match status" value="1"/>
</dbReference>
<dbReference type="InterPro" id="IPR009072">
    <property type="entry name" value="Histone-fold"/>
</dbReference>
<proteinExistence type="predicted"/>
<dbReference type="RefSeq" id="WP_013182334.1">
    <property type="nucleotide sequence ID" value="NC_014225.1"/>
</dbReference>
<reference evidence="1 2" key="1">
    <citation type="journal article" date="2010" name="PLoS ONE">
        <title>The Waddlia genome: a window into chlamydial biology.</title>
        <authorList>
            <person name="Bertelli C."/>
            <person name="Collyn F."/>
            <person name="Croxatto A."/>
            <person name="Ruckert C."/>
            <person name="Polkinghorne A."/>
            <person name="Kebbi-Beghdadi C."/>
            <person name="Goesmann A."/>
            <person name="Vaughan L."/>
            <person name="Greub G."/>
        </authorList>
    </citation>
    <scope>NUCLEOTIDE SEQUENCE [LARGE SCALE GENOMIC DNA]</scope>
    <source>
        <strain evidence="2">ATCC VR-1470 / WSU 86-1044</strain>
    </source>
</reference>
<dbReference type="GO" id="GO:0046982">
    <property type="term" value="F:protein heterodimerization activity"/>
    <property type="evidence" value="ECO:0007669"/>
    <property type="project" value="InterPro"/>
</dbReference>
<sequence length="62" mass="7067">MNENLVVVSKVKKYIKSKAGMNTSANVMDQLSKIVEKEIEKAVQNAKSDNRKTVMDRDFHLN</sequence>
<evidence type="ECO:0008006" key="3">
    <source>
        <dbReference type="Google" id="ProtNLM"/>
    </source>
</evidence>
<dbReference type="KEGG" id="wch:wcw_1270"/>
<dbReference type="EMBL" id="CP001928">
    <property type="protein sequence ID" value="ADI38622.1"/>
    <property type="molecule type" value="Genomic_DNA"/>
</dbReference>
<dbReference type="OrthoDB" id="285189at2"/>
<evidence type="ECO:0000313" key="2">
    <source>
        <dbReference type="Proteomes" id="UP000001505"/>
    </source>
</evidence>
<dbReference type="HOGENOM" id="CLU_197986_0_0_0"/>
<accession>D6YWW1</accession>